<organism evidence="1 2">
    <name type="scientific">Candidatus Nitrosotenuis cloacae</name>
    <dbReference type="NCBI Taxonomy" id="1603555"/>
    <lineage>
        <taxon>Archaea</taxon>
        <taxon>Nitrososphaerota</taxon>
        <taxon>Candidatus Nitrosotenuis</taxon>
    </lineage>
</organism>
<evidence type="ECO:0000313" key="1">
    <source>
        <dbReference type="EMBL" id="AJZ75865.1"/>
    </source>
</evidence>
<dbReference type="AlphaFoldDB" id="A0A3G1B4I7"/>
<proteinExistence type="predicted"/>
<reference evidence="1 2" key="1">
    <citation type="journal article" date="2016" name="Sci. Rep.">
        <title>A novel ammonia-oxidizing archaeon from wastewater treatment plant: Its enrichment, physiological and genomic characteristics.</title>
        <authorList>
            <person name="Li Y."/>
            <person name="Ding K."/>
            <person name="Wen X."/>
            <person name="Zhang B."/>
            <person name="Shen B."/>
            <person name="Yang Y."/>
        </authorList>
    </citation>
    <scope>NUCLEOTIDE SEQUENCE [LARGE SCALE GENOMIC DNA]</scope>
    <source>
        <strain evidence="1 2">SAT1</strain>
    </source>
</reference>
<name>A0A3G1B4I7_9ARCH</name>
<dbReference type="RefSeq" id="WP_048188717.1">
    <property type="nucleotide sequence ID" value="NZ_CP011097.1"/>
</dbReference>
<dbReference type="KEGG" id="tah:SU86_005240"/>
<dbReference type="STRING" id="1603555.SU86_005240"/>
<dbReference type="EMBL" id="CP011097">
    <property type="protein sequence ID" value="AJZ75865.1"/>
    <property type="molecule type" value="Genomic_DNA"/>
</dbReference>
<gene>
    <name evidence="1" type="ORF">SU86_005240</name>
</gene>
<accession>A0A3G1B4I7</accession>
<sequence>MKKLYLVVACVMGAYFALNFAVFPQTYQGVPVAAPQPSIDVTLSASQIRLGEFFDLSITATNNGEEADLQTITVEFPQNQNLDNIQIKSYDFLQSPKLFLPEQEIGTDYTGGQTMIPSKYPFIEAYNRPAKPGLTHSMTLQITPTTTGAFTIYTKTVAMPHINELSHFPIDGTTDHQNEFVLEHTVMVIP</sequence>
<dbReference type="Proteomes" id="UP000266745">
    <property type="component" value="Chromosome"/>
</dbReference>
<evidence type="ECO:0008006" key="3">
    <source>
        <dbReference type="Google" id="ProtNLM"/>
    </source>
</evidence>
<keyword evidence="2" id="KW-1185">Reference proteome</keyword>
<evidence type="ECO:0000313" key="2">
    <source>
        <dbReference type="Proteomes" id="UP000266745"/>
    </source>
</evidence>
<protein>
    <recommendedName>
        <fullName evidence="3">DUF11 domain-containing protein</fullName>
    </recommendedName>
</protein>
<dbReference type="GeneID" id="24875802"/>
<dbReference type="OrthoDB" id="11158at2157"/>